<dbReference type="Pfam" id="PF08843">
    <property type="entry name" value="AbiEii"/>
    <property type="match status" value="1"/>
</dbReference>
<protein>
    <recommendedName>
        <fullName evidence="3">Nucleotidyl transferase AbiEii toxin, Type IV TA system</fullName>
    </recommendedName>
</protein>
<evidence type="ECO:0008006" key="3">
    <source>
        <dbReference type="Google" id="ProtNLM"/>
    </source>
</evidence>
<name>A0ABR6L950_9HYPH</name>
<dbReference type="InterPro" id="IPR014942">
    <property type="entry name" value="AbiEii"/>
</dbReference>
<dbReference type="RefSeq" id="WP_183264666.1">
    <property type="nucleotide sequence ID" value="NZ_BAAAVZ010000017.1"/>
</dbReference>
<evidence type="ECO:0000313" key="1">
    <source>
        <dbReference type="EMBL" id="MBB4653332.1"/>
    </source>
</evidence>
<dbReference type="Proteomes" id="UP000539538">
    <property type="component" value="Unassembled WGS sequence"/>
</dbReference>
<gene>
    <name evidence="1" type="ORF">GGQ99_005122</name>
</gene>
<proteinExistence type="predicted"/>
<reference evidence="1 2" key="1">
    <citation type="submission" date="2020-08" db="EMBL/GenBank/DDBJ databases">
        <title>Genomic Encyclopedia of Type Strains, Phase IV (KMG-IV): sequencing the most valuable type-strain genomes for metagenomic binning, comparative biology and taxonomic classification.</title>
        <authorList>
            <person name="Goeker M."/>
        </authorList>
    </citation>
    <scope>NUCLEOTIDE SEQUENCE [LARGE SCALE GENOMIC DNA]</scope>
    <source>
        <strain evidence="1 2">DSM 7050</strain>
    </source>
</reference>
<comment type="caution">
    <text evidence="1">The sequence shown here is derived from an EMBL/GenBank/DDBJ whole genome shotgun (WGS) entry which is preliminary data.</text>
</comment>
<organism evidence="1 2">
    <name type="scientific">Aminobacter niigataensis</name>
    <dbReference type="NCBI Taxonomy" id="83265"/>
    <lineage>
        <taxon>Bacteria</taxon>
        <taxon>Pseudomonadati</taxon>
        <taxon>Pseudomonadota</taxon>
        <taxon>Alphaproteobacteria</taxon>
        <taxon>Hyphomicrobiales</taxon>
        <taxon>Phyllobacteriaceae</taxon>
        <taxon>Aminobacter</taxon>
    </lineage>
</organism>
<sequence>MLFQRNEHNTIVGVLASMNQDLLVTNKCWFGGGTAIVLKHGEYRKSLDLDFLCADGAGYRELRNAFFEQGIHALFTSRTRSLRDVQADGYGIRVFIEHEGLPIKFEIVREVRIELDGAVDPLLQVPTLSPSDMFAEKLLANADRCYDRAVAYRDAIDLGRLVEAYGHIPDTAVAKAEKAYGRDVPRKAMGILNHLQKVSELRYAASVLDMDEDAAISAIASLRRDCIRIWPEAGILRDPDPEAGEDFGM</sequence>
<evidence type="ECO:0000313" key="2">
    <source>
        <dbReference type="Proteomes" id="UP000539538"/>
    </source>
</evidence>
<dbReference type="EMBL" id="JACHOT010000012">
    <property type="protein sequence ID" value="MBB4653332.1"/>
    <property type="molecule type" value="Genomic_DNA"/>
</dbReference>
<keyword evidence="2" id="KW-1185">Reference proteome</keyword>
<accession>A0ABR6L950</accession>